<feature type="transmembrane region" description="Helical" evidence="4">
    <location>
        <begin position="40"/>
        <end position="61"/>
    </location>
</feature>
<evidence type="ECO:0000256" key="4">
    <source>
        <dbReference type="SAM" id="Phobius"/>
    </source>
</evidence>
<comment type="caution">
    <text evidence="6">The sequence shown here is derived from an EMBL/GenBank/DDBJ whole genome shotgun (WGS) entry which is preliminary data.</text>
</comment>
<accession>A0A8J4M6B1</accession>
<evidence type="ECO:0000313" key="6">
    <source>
        <dbReference type="EMBL" id="HGC43169.1"/>
    </source>
</evidence>
<dbReference type="AlphaFoldDB" id="A0A8J4M6B1"/>
<evidence type="ECO:0000256" key="2">
    <source>
        <dbReference type="ARBA" id="ARBA00022989"/>
    </source>
</evidence>
<evidence type="ECO:0000256" key="3">
    <source>
        <dbReference type="ARBA" id="ARBA00023136"/>
    </source>
</evidence>
<organism evidence="6">
    <name type="scientific">Acidicaldus sp</name>
    <dbReference type="NCBI Taxonomy" id="1872105"/>
    <lineage>
        <taxon>Bacteria</taxon>
        <taxon>Pseudomonadati</taxon>
        <taxon>Pseudomonadota</taxon>
        <taxon>Alphaproteobacteria</taxon>
        <taxon>Acetobacterales</taxon>
        <taxon>Acetobacteraceae</taxon>
        <taxon>Acidicaldus</taxon>
    </lineage>
</organism>
<dbReference type="EMBL" id="DTQM01000160">
    <property type="protein sequence ID" value="HGC43169.1"/>
    <property type="molecule type" value="Genomic_DNA"/>
</dbReference>
<sequence>MHVLLTLLLVLTLAGVLGVLLAGIIGVARGGDPRRSNRLMRWRVILQGAALLLLALLLSLARS</sequence>
<dbReference type="Pfam" id="PF04588">
    <property type="entry name" value="HIG_1_N"/>
    <property type="match status" value="1"/>
</dbReference>
<dbReference type="PROSITE" id="PS51503">
    <property type="entry name" value="HIG1"/>
    <property type="match status" value="1"/>
</dbReference>
<evidence type="ECO:0000256" key="1">
    <source>
        <dbReference type="ARBA" id="ARBA00022692"/>
    </source>
</evidence>
<protein>
    <submittedName>
        <fullName evidence="6">Twin transmembrane helix small protein</fullName>
    </submittedName>
</protein>
<proteinExistence type="predicted"/>
<name>A0A8J4M6B1_9PROT</name>
<keyword evidence="3 4" id="KW-0472">Membrane</keyword>
<feature type="domain" description="HIG1" evidence="5">
    <location>
        <begin position="1"/>
        <end position="63"/>
    </location>
</feature>
<keyword evidence="1 4" id="KW-0812">Transmembrane</keyword>
<dbReference type="NCBIfam" id="NF033233">
    <property type="entry name" value="twin_helix"/>
    <property type="match status" value="1"/>
</dbReference>
<evidence type="ECO:0000259" key="5">
    <source>
        <dbReference type="PROSITE" id="PS51503"/>
    </source>
</evidence>
<gene>
    <name evidence="6" type="ORF">ENY07_08115</name>
</gene>
<keyword evidence="2 4" id="KW-1133">Transmembrane helix</keyword>
<dbReference type="InterPro" id="IPR007667">
    <property type="entry name" value="Hypoxia_induced_domain"/>
</dbReference>
<reference evidence="6" key="1">
    <citation type="journal article" date="2020" name="mSystems">
        <title>Genome- and Community-Level Interaction Insights into Carbon Utilization and Element Cycling Functions of Hydrothermarchaeota in Hydrothermal Sediment.</title>
        <authorList>
            <person name="Zhou Z."/>
            <person name="Liu Y."/>
            <person name="Xu W."/>
            <person name="Pan J."/>
            <person name="Luo Z.H."/>
            <person name="Li M."/>
        </authorList>
    </citation>
    <scope>NUCLEOTIDE SEQUENCE</scope>
    <source>
        <strain evidence="6">SpSt-997</strain>
    </source>
</reference>
<dbReference type="Gene3D" id="6.10.140.1320">
    <property type="match status" value="1"/>
</dbReference>